<dbReference type="OrthoDB" id="266718at2759"/>
<feature type="non-terminal residue" evidence="15">
    <location>
        <position position="1176"/>
    </location>
</feature>
<feature type="compositionally biased region" description="Basic residues" evidence="13">
    <location>
        <begin position="578"/>
        <end position="589"/>
    </location>
</feature>
<dbReference type="PANTHER" id="PTHR11584">
    <property type="entry name" value="SERINE/THREONINE PROTEIN KINASE"/>
    <property type="match status" value="1"/>
</dbReference>
<dbReference type="SUPFAM" id="SSF56112">
    <property type="entry name" value="Protein kinase-like (PK-like)"/>
    <property type="match status" value="1"/>
</dbReference>
<accession>A0A851DBE1</accession>
<evidence type="ECO:0000256" key="2">
    <source>
        <dbReference type="ARBA" id="ARBA00012513"/>
    </source>
</evidence>
<dbReference type="InterPro" id="IPR000719">
    <property type="entry name" value="Prot_kinase_dom"/>
</dbReference>
<organism evidence="15 16">
    <name type="scientific">Todus mexicanus</name>
    <name type="common">Puerto Rican tody</name>
    <dbReference type="NCBI Taxonomy" id="135184"/>
    <lineage>
        <taxon>Eukaryota</taxon>
        <taxon>Metazoa</taxon>
        <taxon>Chordata</taxon>
        <taxon>Craniata</taxon>
        <taxon>Vertebrata</taxon>
        <taxon>Euteleostomi</taxon>
        <taxon>Archelosauria</taxon>
        <taxon>Archosauria</taxon>
        <taxon>Dinosauria</taxon>
        <taxon>Saurischia</taxon>
        <taxon>Theropoda</taxon>
        <taxon>Coelurosauria</taxon>
        <taxon>Aves</taxon>
        <taxon>Neognathae</taxon>
        <taxon>Neoaves</taxon>
        <taxon>Telluraves</taxon>
        <taxon>Coraciimorphae</taxon>
        <taxon>Coraciiformes</taxon>
        <taxon>Todidae</taxon>
        <taxon>Todus</taxon>
    </lineage>
</organism>
<dbReference type="CDD" id="cd06631">
    <property type="entry name" value="STKc_YSK4"/>
    <property type="match status" value="1"/>
</dbReference>
<keyword evidence="7 12" id="KW-0067">ATP-binding</keyword>
<evidence type="ECO:0000256" key="8">
    <source>
        <dbReference type="ARBA" id="ARBA00047899"/>
    </source>
</evidence>
<dbReference type="Gene3D" id="1.10.510.10">
    <property type="entry name" value="Transferase(Phosphotransferase) domain 1"/>
    <property type="match status" value="1"/>
</dbReference>
<evidence type="ECO:0000256" key="4">
    <source>
        <dbReference type="ARBA" id="ARBA00022679"/>
    </source>
</evidence>
<keyword evidence="5 12" id="KW-0547">Nucleotide-binding</keyword>
<dbReference type="GO" id="GO:0005524">
    <property type="term" value="F:ATP binding"/>
    <property type="evidence" value="ECO:0007669"/>
    <property type="project" value="UniProtKB-UniRule"/>
</dbReference>
<keyword evidence="4" id="KW-0808">Transferase</keyword>
<dbReference type="Proteomes" id="UP000660247">
    <property type="component" value="Unassembled WGS sequence"/>
</dbReference>
<keyword evidence="3" id="KW-0723">Serine/threonine-protein kinase</keyword>
<evidence type="ECO:0000259" key="14">
    <source>
        <dbReference type="PROSITE" id="PS50011"/>
    </source>
</evidence>
<dbReference type="InterPro" id="IPR017441">
    <property type="entry name" value="Protein_kinase_ATP_BS"/>
</dbReference>
<evidence type="ECO:0000313" key="16">
    <source>
        <dbReference type="Proteomes" id="UP000660247"/>
    </source>
</evidence>
<protein>
    <recommendedName>
        <fullName evidence="10">Mitogen-activated protein kinase kinase kinase 19</fullName>
        <ecNumber evidence="2">2.7.11.1</ecNumber>
    </recommendedName>
    <alternativeName>
        <fullName evidence="11">SPS1/STE20-related protein kinase YSK4</fullName>
    </alternativeName>
</protein>
<evidence type="ECO:0000256" key="11">
    <source>
        <dbReference type="ARBA" id="ARBA00080573"/>
    </source>
</evidence>
<evidence type="ECO:0000313" key="15">
    <source>
        <dbReference type="EMBL" id="NWI66485.1"/>
    </source>
</evidence>
<evidence type="ECO:0000256" key="10">
    <source>
        <dbReference type="ARBA" id="ARBA00069016"/>
    </source>
</evidence>
<evidence type="ECO:0000256" key="6">
    <source>
        <dbReference type="ARBA" id="ARBA00022777"/>
    </source>
</evidence>
<evidence type="ECO:0000256" key="5">
    <source>
        <dbReference type="ARBA" id="ARBA00022741"/>
    </source>
</evidence>
<keyword evidence="6 15" id="KW-0418">Kinase</keyword>
<dbReference type="EMBL" id="WEIS01047769">
    <property type="protein sequence ID" value="NWI66485.1"/>
    <property type="molecule type" value="Genomic_DNA"/>
</dbReference>
<feature type="region of interest" description="Disordered" evidence="13">
    <location>
        <begin position="834"/>
        <end position="855"/>
    </location>
</feature>
<dbReference type="GO" id="GO:0035556">
    <property type="term" value="P:intracellular signal transduction"/>
    <property type="evidence" value="ECO:0007669"/>
    <property type="project" value="UniProtKB-ARBA"/>
</dbReference>
<dbReference type="PANTHER" id="PTHR11584:SF369">
    <property type="entry name" value="MITOGEN-ACTIVATED PROTEIN KINASE KINASE KINASE 19-RELATED"/>
    <property type="match status" value="1"/>
</dbReference>
<dbReference type="PROSITE" id="PS50011">
    <property type="entry name" value="PROTEIN_KINASE_DOM"/>
    <property type="match status" value="1"/>
</dbReference>
<dbReference type="FunFam" id="1.10.510.10:FF:000331">
    <property type="entry name" value="Mitogen-activated protein kinase kinase kinase 19"/>
    <property type="match status" value="1"/>
</dbReference>
<comment type="caution">
    <text evidence="15">The sequence shown here is derived from an EMBL/GenBank/DDBJ whole genome shotgun (WGS) entry which is preliminary data.</text>
</comment>
<evidence type="ECO:0000256" key="13">
    <source>
        <dbReference type="SAM" id="MobiDB-lite"/>
    </source>
</evidence>
<proteinExistence type="inferred from homology"/>
<sequence length="1176" mass="130747">QTRPRSLPFFLKKENVGRGFDFSFLLQASCPEPNGSKSSMNLDAFQIIKGQIQQGLNIAMLKTRNKRSEYHLPPVTFQPVRTIHLAPLEDNTISESTNIRNLWNIMKSVPQPIKTVTKFYQSQLDSLLRRHTEKSSDLIVATIAAKFNPAKDLYYLSMSNYSQHPSNQKGETQTNLKWREADAAANTEKNEQVKYQSSVACKNGDLMTQASFCDDSHPYLSASSPLINCGIFTAQATFTMSSNRDTLRTGKKERRAENYCRTGLEEGNATEMMLCYRPHEDESVNFMLDSHELDSSCKNGVTEAHHALADNSVGAVIPRAEVQDLSGKQTENNICVSEFQQEKAAVSEAASKDQSEPVRVVHVTFSEQEPAREPHVAKQPATKRSVIRSLPSHVTQSFNILARKENDKTKIKANRSKYSPKSKKSSKIKISEELIVSGEISTKCNVKNQSFKKNNPQADKDHFAQSAQKPKKQSFSCSCRNSVILKKPVAPLALSRAQSASDVVDLKYSDMFKKINSNDQGPGIYEMFGTPVYSHVRELDEHENRFYGDVCAGASGRCPSSTCRSTSGKRRENSRVRNTQKRTYSKPKKTIPGAKKTQKGLVTKGGGTELSDSNTERENVVTSASDFQINVSRGTTLFQEDTDHQLTFLEDLSQLTKQNNFFSHADLLTIKEVSLEQSLDSRDIANHQRVATCSQNLLQFSDKDCREAVALSSRLLTTDQDSCVRQCRVDMDGCKGLESQQASFEPINKCETLPFSGRLECQSPAKKVNHSWADTSRSSGLENDSTEPSIIQTKNVTSSSLQTSPNVLSCSDNKDVTDELLCCLAEELLMLEEKDNSSSRTKHTGSKMQNTRTKDEENIRNGDGAIVNSALEKSYRKAFLAPNEVSGLLSLEESTKLPASSLTNKDPIMWTRGEVLGKGAYGTVYCGLTSHGQLIAVKQVVLDTSDQLSTEREYQKFHEEVDLLKTLKHANIVTYLGTCLEDNILSIFMEFVPGGSISSIINRFGPLPEVVLCKYTKQILQGVAYLHDNRVVHRDIKGNNVMLMPNGVVKLIDFGCARRLAWASLGGTQSEMLKSVHGTPYWMAPEVINESGYGRKSDIWSVGCTVFEMATGKPPLASMDRIAAMFYIGAHRGLMPSLPDRFSGTAVDFVHACLTRDQHERPSAVQLLDHPFVKGR</sequence>
<evidence type="ECO:0000256" key="9">
    <source>
        <dbReference type="ARBA" id="ARBA00048679"/>
    </source>
</evidence>
<name>A0A851DBE1_TODME</name>
<evidence type="ECO:0000256" key="12">
    <source>
        <dbReference type="PROSITE-ProRule" id="PRU10141"/>
    </source>
</evidence>
<feature type="region of interest" description="Disordered" evidence="13">
    <location>
        <begin position="561"/>
        <end position="619"/>
    </location>
</feature>
<dbReference type="AlphaFoldDB" id="A0A851DBE1"/>
<comment type="catalytic activity">
    <reaction evidence="9">
        <text>L-seryl-[protein] + ATP = O-phospho-L-seryl-[protein] + ADP + H(+)</text>
        <dbReference type="Rhea" id="RHEA:17989"/>
        <dbReference type="Rhea" id="RHEA-COMP:9863"/>
        <dbReference type="Rhea" id="RHEA-COMP:11604"/>
        <dbReference type="ChEBI" id="CHEBI:15378"/>
        <dbReference type="ChEBI" id="CHEBI:29999"/>
        <dbReference type="ChEBI" id="CHEBI:30616"/>
        <dbReference type="ChEBI" id="CHEBI:83421"/>
        <dbReference type="ChEBI" id="CHEBI:456216"/>
        <dbReference type="EC" id="2.7.11.1"/>
    </reaction>
</comment>
<dbReference type="PROSITE" id="PS00107">
    <property type="entry name" value="PROTEIN_KINASE_ATP"/>
    <property type="match status" value="1"/>
</dbReference>
<dbReference type="GO" id="GO:0004674">
    <property type="term" value="F:protein serine/threonine kinase activity"/>
    <property type="evidence" value="ECO:0007669"/>
    <property type="project" value="UniProtKB-KW"/>
</dbReference>
<dbReference type="InterPro" id="IPR011009">
    <property type="entry name" value="Kinase-like_dom_sf"/>
</dbReference>
<dbReference type="SMART" id="SM00220">
    <property type="entry name" value="S_TKc"/>
    <property type="match status" value="1"/>
</dbReference>
<comment type="catalytic activity">
    <reaction evidence="8">
        <text>L-threonyl-[protein] + ATP = O-phospho-L-threonyl-[protein] + ADP + H(+)</text>
        <dbReference type="Rhea" id="RHEA:46608"/>
        <dbReference type="Rhea" id="RHEA-COMP:11060"/>
        <dbReference type="Rhea" id="RHEA-COMP:11605"/>
        <dbReference type="ChEBI" id="CHEBI:15378"/>
        <dbReference type="ChEBI" id="CHEBI:30013"/>
        <dbReference type="ChEBI" id="CHEBI:30616"/>
        <dbReference type="ChEBI" id="CHEBI:61977"/>
        <dbReference type="ChEBI" id="CHEBI:456216"/>
        <dbReference type="EC" id="2.7.11.1"/>
    </reaction>
</comment>
<feature type="non-terminal residue" evidence="15">
    <location>
        <position position="1"/>
    </location>
</feature>
<dbReference type="InterPro" id="IPR008271">
    <property type="entry name" value="Ser/Thr_kinase_AS"/>
</dbReference>
<dbReference type="EC" id="2.7.11.1" evidence="2"/>
<keyword evidence="16" id="KW-1185">Reference proteome</keyword>
<gene>
    <name evidence="15" type="primary">Map3k19_0</name>
    <name evidence="15" type="ORF">TODMEX_R01765</name>
</gene>
<dbReference type="Pfam" id="PF00069">
    <property type="entry name" value="Pkinase"/>
    <property type="match status" value="1"/>
</dbReference>
<evidence type="ECO:0000256" key="7">
    <source>
        <dbReference type="ARBA" id="ARBA00022840"/>
    </source>
</evidence>
<evidence type="ECO:0000256" key="1">
    <source>
        <dbReference type="ARBA" id="ARBA00008874"/>
    </source>
</evidence>
<dbReference type="PROSITE" id="PS00108">
    <property type="entry name" value="PROTEIN_KINASE_ST"/>
    <property type="match status" value="1"/>
</dbReference>
<comment type="similarity">
    <text evidence="1">Belongs to the protein kinase superfamily. STE Ser/Thr protein kinase family. STE20 subfamily.</text>
</comment>
<feature type="binding site" evidence="12">
    <location>
        <position position="938"/>
    </location>
    <ligand>
        <name>ATP</name>
        <dbReference type="ChEBI" id="CHEBI:30616"/>
    </ligand>
</feature>
<evidence type="ECO:0000256" key="3">
    <source>
        <dbReference type="ARBA" id="ARBA00022527"/>
    </source>
</evidence>
<reference evidence="15" key="1">
    <citation type="submission" date="2019-10" db="EMBL/GenBank/DDBJ databases">
        <title>Bird 10,000 Genomes (B10K) Project - Family phase.</title>
        <authorList>
            <person name="Zhang G."/>
        </authorList>
    </citation>
    <scope>NUCLEOTIDE SEQUENCE</scope>
    <source>
        <strain evidence="15">B10K-DU-002-69</strain>
        <tissue evidence="15">Muscle</tissue>
    </source>
</reference>
<feature type="region of interest" description="Disordered" evidence="13">
    <location>
        <begin position="450"/>
        <end position="469"/>
    </location>
</feature>
<feature type="domain" description="Protein kinase" evidence="14">
    <location>
        <begin position="910"/>
        <end position="1173"/>
    </location>
</feature>